<dbReference type="InterPro" id="IPR052299">
    <property type="entry name" value="CEP76"/>
</dbReference>
<proteinExistence type="predicted"/>
<dbReference type="InterPro" id="IPR056288">
    <property type="entry name" value="CEP76_C"/>
</dbReference>
<dbReference type="PANTHER" id="PTHR46436">
    <property type="entry name" value="CENTROSOMAL PROTEIN OF 76 KDA"/>
    <property type="match status" value="1"/>
</dbReference>
<dbReference type="Pfam" id="PF24652">
    <property type="entry name" value="CEP76_C"/>
    <property type="match status" value="1"/>
</dbReference>
<gene>
    <name evidence="6" type="ORF">CcCBS67573_g04543</name>
</gene>
<reference evidence="6 7" key="1">
    <citation type="journal article" date="2019" name="Sci. Rep.">
        <title>Comparative genomics of chytrid fungi reveal insights into the obligate biotrophic and pathogenic lifestyle of Synchytrium endobioticum.</title>
        <authorList>
            <person name="van de Vossenberg B.T.L.H."/>
            <person name="Warris S."/>
            <person name="Nguyen H.D.T."/>
            <person name="van Gent-Pelzer M.P.E."/>
            <person name="Joly D.L."/>
            <person name="van de Geest H.C."/>
            <person name="Bonants P.J.M."/>
            <person name="Smith D.S."/>
            <person name="Levesque C.A."/>
            <person name="van der Lee T.A.J."/>
        </authorList>
    </citation>
    <scope>NUCLEOTIDE SEQUENCE [LARGE SCALE GENOMIC DNA]</scope>
    <source>
        <strain evidence="6 7">CBS 675.73</strain>
    </source>
</reference>
<feature type="domain" description="CEP76/DRC7 peptidase-like" evidence="5">
    <location>
        <begin position="348"/>
        <end position="465"/>
    </location>
</feature>
<accession>A0A507FF42</accession>
<dbReference type="OrthoDB" id="5527234at2759"/>
<dbReference type="STRING" id="246404.A0A507FF42"/>
<dbReference type="Pfam" id="PF15627">
    <property type="entry name" value="CEP76-C2"/>
    <property type="match status" value="1"/>
</dbReference>
<name>A0A507FF42_9FUNG</name>
<evidence type="ECO:0000313" key="6">
    <source>
        <dbReference type="EMBL" id="TPX74187.1"/>
    </source>
</evidence>
<sequence>MNGTPTPTQIQSAIENALRSDAALIQSVVHSSNGLSHVQANLIDTGVVDALTDRVEARLNTGFASEDNVLDNLGSLDGMLGETEVPVVLSNTAFHARSGDKRHLMLSIHRGAAFLGFADVSEDARTSLALHLMYRDKRFESKLVMSSVEPAFEFQRLIELPSSDTQVLMQMEDKIHIVVTRTHHPSGQASLLGTCELDIRESLCGSSAGAPRRPAKKQLEVKEVGEDVTVGILEVVMECVPRDKGFIPVSIDEVNFQRKREQRQFDEMNRLFYTHAKQWWNDFLQIRSSHSQRLVKIFAHNESGIKLPVTNFIHPIRSRYIESPRHAVRFVSLMNTEKNQGVGSSKTEVWSHPHTIVTLSKGNVSSLANFLTSLLLGFNSPAFMALGMTHAGEPSSWVAVLSTGGNVEFIDPSSGVRYSANCEEMPWRSCGCLFNDEGFWANVGGTDLIKGCKFDVADTRYWKSLGRDAVLSMKRRAINFPLLPFNPPKYLNSMDATGAMDTIPPLTTSETDLEAILKSQIALFRDDHDLLTVWDDDLSHLLAQCLWSCENGKLARTVTSGLVESGVSSVDFQEGVRRGIPEGHTFKGFPVHFNTLNPQKIFNAFTTTKSCQNLLLTRGDKVRYGIRVKVFGYAEKCVACWVMVAVRYRAYME</sequence>
<keyword evidence="2" id="KW-0963">Cytoplasm</keyword>
<feature type="domain" description="Centrosomal protein of 76 kDa C-terminal" evidence="4">
    <location>
        <begin position="507"/>
        <end position="649"/>
    </location>
</feature>
<dbReference type="PANTHER" id="PTHR46436:SF1">
    <property type="entry name" value="CENTROSOMAL PROTEIN OF 76 KDA"/>
    <property type="match status" value="1"/>
</dbReference>
<feature type="domain" description="CEP76 C2" evidence="3">
    <location>
        <begin position="99"/>
        <end position="243"/>
    </location>
</feature>
<dbReference type="AlphaFoldDB" id="A0A507FF42"/>
<dbReference type="Proteomes" id="UP000320333">
    <property type="component" value="Unassembled WGS sequence"/>
</dbReference>
<dbReference type="Pfam" id="PF24656">
    <property type="entry name" value="CEPT76_peptidase"/>
    <property type="match status" value="1"/>
</dbReference>
<organism evidence="6 7">
    <name type="scientific">Chytriomyces confervae</name>
    <dbReference type="NCBI Taxonomy" id="246404"/>
    <lineage>
        <taxon>Eukaryota</taxon>
        <taxon>Fungi</taxon>
        <taxon>Fungi incertae sedis</taxon>
        <taxon>Chytridiomycota</taxon>
        <taxon>Chytridiomycota incertae sedis</taxon>
        <taxon>Chytridiomycetes</taxon>
        <taxon>Chytridiales</taxon>
        <taxon>Chytriomycetaceae</taxon>
        <taxon>Chytriomyces</taxon>
    </lineage>
</organism>
<evidence type="ECO:0000256" key="2">
    <source>
        <dbReference type="ARBA" id="ARBA00022490"/>
    </source>
</evidence>
<evidence type="ECO:0000313" key="7">
    <source>
        <dbReference type="Proteomes" id="UP000320333"/>
    </source>
</evidence>
<dbReference type="InterPro" id="IPR056290">
    <property type="entry name" value="CEPT76/DRC7_peptidase-like_dom"/>
</dbReference>
<evidence type="ECO:0000259" key="5">
    <source>
        <dbReference type="Pfam" id="PF24656"/>
    </source>
</evidence>
<evidence type="ECO:0000259" key="4">
    <source>
        <dbReference type="Pfam" id="PF24652"/>
    </source>
</evidence>
<evidence type="ECO:0000259" key="3">
    <source>
        <dbReference type="Pfam" id="PF15627"/>
    </source>
</evidence>
<dbReference type="InterPro" id="IPR028926">
    <property type="entry name" value="CEP76-C2"/>
</dbReference>
<comment type="subcellular location">
    <subcellularLocation>
        <location evidence="1">Cytoplasm</location>
        <location evidence="1">Cytoskeleton</location>
        <location evidence="1">Microtubule organizing center</location>
        <location evidence="1">Centrosome</location>
    </subcellularLocation>
</comment>
<dbReference type="EMBL" id="QEAP01000139">
    <property type="protein sequence ID" value="TPX74187.1"/>
    <property type="molecule type" value="Genomic_DNA"/>
</dbReference>
<evidence type="ECO:0000256" key="1">
    <source>
        <dbReference type="ARBA" id="ARBA00004300"/>
    </source>
</evidence>
<keyword evidence="7" id="KW-1185">Reference proteome</keyword>
<protein>
    <submittedName>
        <fullName evidence="6">Uncharacterized protein</fullName>
    </submittedName>
</protein>
<comment type="caution">
    <text evidence="6">The sequence shown here is derived from an EMBL/GenBank/DDBJ whole genome shotgun (WGS) entry which is preliminary data.</text>
</comment>